<comment type="similarity">
    <text evidence="1">Belongs to the GSP E family.</text>
</comment>
<dbReference type="NCBIfam" id="TIGR01420">
    <property type="entry name" value="pilT_fam"/>
    <property type="match status" value="1"/>
</dbReference>
<feature type="region of interest" description="Disordered" evidence="2">
    <location>
        <begin position="357"/>
        <end position="384"/>
    </location>
</feature>
<dbReference type="PANTHER" id="PTHR30486">
    <property type="entry name" value="TWITCHING MOTILITY PROTEIN PILT"/>
    <property type="match status" value="1"/>
</dbReference>
<organism evidence="4 5">
    <name type="scientific">Pelotalea chapellei</name>
    <dbReference type="NCBI Taxonomy" id="44671"/>
    <lineage>
        <taxon>Bacteria</taxon>
        <taxon>Pseudomonadati</taxon>
        <taxon>Thermodesulfobacteriota</taxon>
        <taxon>Desulfuromonadia</taxon>
        <taxon>Geobacterales</taxon>
        <taxon>Geobacteraceae</taxon>
        <taxon>Pelotalea</taxon>
    </lineage>
</organism>
<dbReference type="PROSITE" id="PS00662">
    <property type="entry name" value="T2SP_E"/>
    <property type="match status" value="1"/>
</dbReference>
<evidence type="ECO:0000259" key="3">
    <source>
        <dbReference type="PROSITE" id="PS00662"/>
    </source>
</evidence>
<dbReference type="Gene3D" id="3.40.50.300">
    <property type="entry name" value="P-loop containing nucleotide triphosphate hydrolases"/>
    <property type="match status" value="1"/>
</dbReference>
<comment type="caution">
    <text evidence="4">The sequence shown here is derived from an EMBL/GenBank/DDBJ whole genome shotgun (WGS) entry which is preliminary data.</text>
</comment>
<dbReference type="Gene3D" id="3.30.450.90">
    <property type="match status" value="1"/>
</dbReference>
<dbReference type="RefSeq" id="WP_214299123.1">
    <property type="nucleotide sequence ID" value="NZ_JAHDYS010000009.1"/>
</dbReference>
<evidence type="ECO:0000313" key="4">
    <source>
        <dbReference type="EMBL" id="MBT1072326.1"/>
    </source>
</evidence>
<dbReference type="InterPro" id="IPR027417">
    <property type="entry name" value="P-loop_NTPase"/>
</dbReference>
<sequence length="384" mass="42507">MDLNEILTIAVKAKGSDIHIKTGLPPIVRIDGRLHPIPNAPRLSPDIVGNMAKSMMNDRQRRIFEENSEVDLAYAVPGLGRFRVSVYRQRGTVAMVFRSISFVIPSLEGLNLPPVIKKMCQEERGLILVTGTTGSGKSSTLAGMIDYINNSRTCNIITIEDPVEFLHRDNKSIISQREVGTDTPTFAGALKGALRQDPDVILVGEMRDYETIETALTAAETGHLVMSTLHTMDAAETINRIIGVFPPYHQRQVRIQLAGVIKGVISQRLVPRIDGKGRVPAVEIMLGTARVRECIDDKDKTKQINDAISQGFITYGMQTFDQSLMKLYSSKLITYEEALRQSSNPDDFALKVSGISSTSDASWEGFENKETDVAEPEPLEIEKY</sequence>
<accession>A0ABS5U9H4</accession>
<name>A0ABS5U9H4_9BACT</name>
<dbReference type="InterPro" id="IPR001482">
    <property type="entry name" value="T2SS/T4SS_dom"/>
</dbReference>
<dbReference type="EMBL" id="JAHDYS010000009">
    <property type="protein sequence ID" value="MBT1072326.1"/>
    <property type="molecule type" value="Genomic_DNA"/>
</dbReference>
<protein>
    <submittedName>
        <fullName evidence="4">Type IV pilus twitching motility protein PilT</fullName>
    </submittedName>
</protein>
<reference evidence="4 5" key="1">
    <citation type="submission" date="2021-05" db="EMBL/GenBank/DDBJ databases">
        <title>The draft genome of Geobacter chapellei DSM 13688.</title>
        <authorList>
            <person name="Xu Z."/>
            <person name="Masuda Y."/>
            <person name="Itoh H."/>
            <person name="Senoo K."/>
        </authorList>
    </citation>
    <scope>NUCLEOTIDE SEQUENCE [LARGE SCALE GENOMIC DNA]</scope>
    <source>
        <strain evidence="4 5">DSM 13688</strain>
    </source>
</reference>
<dbReference type="Proteomes" id="UP000784128">
    <property type="component" value="Unassembled WGS sequence"/>
</dbReference>
<keyword evidence="5" id="KW-1185">Reference proteome</keyword>
<dbReference type="Pfam" id="PF00437">
    <property type="entry name" value="T2SSE"/>
    <property type="match status" value="1"/>
</dbReference>
<dbReference type="CDD" id="cd01131">
    <property type="entry name" value="PilT"/>
    <property type="match status" value="1"/>
</dbReference>
<dbReference type="InterPro" id="IPR050921">
    <property type="entry name" value="T4SS_GSP_E_ATPase"/>
</dbReference>
<evidence type="ECO:0000256" key="1">
    <source>
        <dbReference type="ARBA" id="ARBA00006611"/>
    </source>
</evidence>
<dbReference type="SUPFAM" id="SSF52540">
    <property type="entry name" value="P-loop containing nucleoside triphosphate hydrolases"/>
    <property type="match status" value="1"/>
</dbReference>
<proteinExistence type="inferred from homology"/>
<evidence type="ECO:0000256" key="2">
    <source>
        <dbReference type="SAM" id="MobiDB-lite"/>
    </source>
</evidence>
<feature type="domain" description="Bacterial type II secretion system protein E" evidence="3">
    <location>
        <begin position="194"/>
        <end position="208"/>
    </location>
</feature>
<gene>
    <name evidence="4" type="ORF">KJB30_11055</name>
</gene>
<feature type="compositionally biased region" description="Acidic residues" evidence="2">
    <location>
        <begin position="373"/>
        <end position="384"/>
    </location>
</feature>
<dbReference type="PANTHER" id="PTHR30486:SF12">
    <property type="entry name" value="TYPE IV PILUS ATPASE PILU"/>
    <property type="match status" value="1"/>
</dbReference>
<evidence type="ECO:0000313" key="5">
    <source>
        <dbReference type="Proteomes" id="UP000784128"/>
    </source>
</evidence>
<dbReference type="InterPro" id="IPR006321">
    <property type="entry name" value="PilT/PilU"/>
</dbReference>